<reference evidence="7" key="1">
    <citation type="journal article" date="2020" name="Stud. Mycol.">
        <title>101 Dothideomycetes genomes: a test case for predicting lifestyles and emergence of pathogens.</title>
        <authorList>
            <person name="Haridas S."/>
            <person name="Albert R."/>
            <person name="Binder M."/>
            <person name="Bloem J."/>
            <person name="Labutti K."/>
            <person name="Salamov A."/>
            <person name="Andreopoulos B."/>
            <person name="Baker S."/>
            <person name="Barry K."/>
            <person name="Bills G."/>
            <person name="Bluhm B."/>
            <person name="Cannon C."/>
            <person name="Castanera R."/>
            <person name="Culley D."/>
            <person name="Daum C."/>
            <person name="Ezra D."/>
            <person name="Gonzalez J."/>
            <person name="Henrissat B."/>
            <person name="Kuo A."/>
            <person name="Liang C."/>
            <person name="Lipzen A."/>
            <person name="Lutzoni F."/>
            <person name="Magnuson J."/>
            <person name="Mondo S."/>
            <person name="Nolan M."/>
            <person name="Ohm R."/>
            <person name="Pangilinan J."/>
            <person name="Park H.-J."/>
            <person name="Ramirez L."/>
            <person name="Alfaro M."/>
            <person name="Sun H."/>
            <person name="Tritt A."/>
            <person name="Yoshinaga Y."/>
            <person name="Zwiers L.-H."/>
            <person name="Turgeon B."/>
            <person name="Goodwin S."/>
            <person name="Spatafora J."/>
            <person name="Crous P."/>
            <person name="Grigoriev I."/>
        </authorList>
    </citation>
    <scope>NUCLEOTIDE SEQUENCE</scope>
    <source>
        <strain evidence="7">CBS 262.69</strain>
    </source>
</reference>
<evidence type="ECO:0000256" key="4">
    <source>
        <dbReference type="PROSITE-ProRule" id="PRU01161"/>
    </source>
</evidence>
<feature type="active site" description="Proton acceptor" evidence="4">
    <location>
        <position position="296"/>
    </location>
</feature>
<evidence type="ECO:0000256" key="3">
    <source>
        <dbReference type="ARBA" id="ARBA00023098"/>
    </source>
</evidence>
<sequence length="521" mass="58876">MESLSPQPSSPSRLSPPTTANGSPAPPQRPRRPLSVTSSQDDVRWAETVDDPWLPAILTLDGGGIRGYSSLLILKRLMTEIAALENKFEERHVKHPSERRNFDENTLLPCHYFDVMYGTSTGGLIATMLGRLRMNITACLEAYRAVGNDLFGKRRSNLPLRTKYHHQPLQEAVKRLVRENCPLHEDGECDGSDWHPWHLHPDGTEPLDLEPYYEDTAERICQTVCLTATHNKRSEAYLLRSYNHRYFSDVPVWVTRYNEGADALRIWEVTRATSAAPFFFKALEADIQSERKVFKDGGIRANNPSVAAWTEFVSLYGERAHPALLLSIGTGRHNMDQDGFASAWPGPFGRLGLVKRIAENFAVFRNMLVKYTQSEEHHQAMLNTARGQHTWYKRLNVSSGMETMRLDNWEPEVVVQDGKKVVFPGNLTLKRMEVATTAYLSRDADPELKEYASPHTMLEQVAEKLVRQRRAREATADRFPERWANYMGLRLRQRATPALTPAPAPAPASVEEEASAAAEAS</sequence>
<dbReference type="GO" id="GO:0016042">
    <property type="term" value="P:lipid catabolic process"/>
    <property type="evidence" value="ECO:0007669"/>
    <property type="project" value="UniProtKB-UniRule"/>
</dbReference>
<keyword evidence="3 4" id="KW-0443">Lipid metabolism</keyword>
<dbReference type="GO" id="GO:0016020">
    <property type="term" value="C:membrane"/>
    <property type="evidence" value="ECO:0007669"/>
    <property type="project" value="TreeGrafter"/>
</dbReference>
<dbReference type="Gene3D" id="3.40.1090.10">
    <property type="entry name" value="Cytosolic phospholipase A2 catalytic domain"/>
    <property type="match status" value="1"/>
</dbReference>
<dbReference type="AlphaFoldDB" id="A0A6G1IAB2"/>
<evidence type="ECO:0000259" key="6">
    <source>
        <dbReference type="PROSITE" id="PS51635"/>
    </source>
</evidence>
<evidence type="ECO:0000256" key="1">
    <source>
        <dbReference type="ARBA" id="ARBA00022801"/>
    </source>
</evidence>
<feature type="short sequence motif" description="GXGXXG" evidence="4">
    <location>
        <begin position="62"/>
        <end position="67"/>
    </location>
</feature>
<dbReference type="Pfam" id="PF01734">
    <property type="entry name" value="Patatin"/>
    <property type="match status" value="1"/>
</dbReference>
<dbReference type="PROSITE" id="PS51635">
    <property type="entry name" value="PNPLA"/>
    <property type="match status" value="1"/>
</dbReference>
<protein>
    <submittedName>
        <fullName evidence="7">FabD/lysophospholipase-like protein</fullName>
    </submittedName>
</protein>
<feature type="region of interest" description="Disordered" evidence="5">
    <location>
        <begin position="1"/>
        <end position="42"/>
    </location>
</feature>
<dbReference type="InterPro" id="IPR016035">
    <property type="entry name" value="Acyl_Trfase/lysoPLipase"/>
</dbReference>
<feature type="active site" description="Nucleophile" evidence="4">
    <location>
        <position position="120"/>
    </location>
</feature>
<dbReference type="Proteomes" id="UP000799640">
    <property type="component" value="Unassembled WGS sequence"/>
</dbReference>
<feature type="short sequence motif" description="DGA/G" evidence="4">
    <location>
        <begin position="296"/>
        <end position="298"/>
    </location>
</feature>
<keyword evidence="1 4" id="KW-0378">Hydrolase</keyword>
<gene>
    <name evidence="7" type="ORF">EJ06DRAFT_525748</name>
</gene>
<keyword evidence="8" id="KW-1185">Reference proteome</keyword>
<dbReference type="SUPFAM" id="SSF52151">
    <property type="entry name" value="FabD/lysophospholipase-like"/>
    <property type="match status" value="1"/>
</dbReference>
<evidence type="ECO:0000313" key="7">
    <source>
        <dbReference type="EMBL" id="KAF2405212.1"/>
    </source>
</evidence>
<feature type="compositionally biased region" description="Low complexity" evidence="5">
    <location>
        <begin position="1"/>
        <end position="17"/>
    </location>
</feature>
<accession>A0A6G1IAB2</accession>
<feature type="domain" description="PNPLA" evidence="6">
    <location>
        <begin position="58"/>
        <end position="309"/>
    </location>
</feature>
<evidence type="ECO:0000256" key="5">
    <source>
        <dbReference type="SAM" id="MobiDB-lite"/>
    </source>
</evidence>
<proteinExistence type="predicted"/>
<feature type="region of interest" description="Disordered" evidence="5">
    <location>
        <begin position="496"/>
        <end position="521"/>
    </location>
</feature>
<dbReference type="EMBL" id="ML996687">
    <property type="protein sequence ID" value="KAF2405212.1"/>
    <property type="molecule type" value="Genomic_DNA"/>
</dbReference>
<keyword evidence="2 4" id="KW-0442">Lipid degradation</keyword>
<dbReference type="InterPro" id="IPR002641">
    <property type="entry name" value="PNPLA_dom"/>
</dbReference>
<evidence type="ECO:0000313" key="8">
    <source>
        <dbReference type="Proteomes" id="UP000799640"/>
    </source>
</evidence>
<evidence type="ECO:0000256" key="2">
    <source>
        <dbReference type="ARBA" id="ARBA00022963"/>
    </source>
</evidence>
<organism evidence="7 8">
    <name type="scientific">Trichodelitschia bisporula</name>
    <dbReference type="NCBI Taxonomy" id="703511"/>
    <lineage>
        <taxon>Eukaryota</taxon>
        <taxon>Fungi</taxon>
        <taxon>Dikarya</taxon>
        <taxon>Ascomycota</taxon>
        <taxon>Pezizomycotina</taxon>
        <taxon>Dothideomycetes</taxon>
        <taxon>Dothideomycetes incertae sedis</taxon>
        <taxon>Phaeotrichales</taxon>
        <taxon>Phaeotrichaceae</taxon>
        <taxon>Trichodelitschia</taxon>
    </lineage>
</organism>
<dbReference type="PANTHER" id="PTHR24185">
    <property type="entry name" value="CALCIUM-INDEPENDENT PHOSPHOLIPASE A2-GAMMA"/>
    <property type="match status" value="1"/>
</dbReference>
<name>A0A6G1IAB2_9PEZI</name>
<dbReference type="GO" id="GO:0047499">
    <property type="term" value="F:calcium-independent phospholipase A2 activity"/>
    <property type="evidence" value="ECO:0007669"/>
    <property type="project" value="TreeGrafter"/>
</dbReference>
<dbReference type="OrthoDB" id="626167at2759"/>
<dbReference type="GO" id="GO:0046486">
    <property type="term" value="P:glycerolipid metabolic process"/>
    <property type="evidence" value="ECO:0007669"/>
    <property type="project" value="UniProtKB-ARBA"/>
</dbReference>
<dbReference type="GO" id="GO:0019369">
    <property type="term" value="P:arachidonate metabolic process"/>
    <property type="evidence" value="ECO:0007669"/>
    <property type="project" value="TreeGrafter"/>
</dbReference>
<dbReference type="PANTHER" id="PTHR24185:SF1">
    <property type="entry name" value="CALCIUM-INDEPENDENT PHOSPHOLIPASE A2-GAMMA"/>
    <property type="match status" value="1"/>
</dbReference>
<feature type="short sequence motif" description="GXSXG" evidence="4">
    <location>
        <begin position="118"/>
        <end position="122"/>
    </location>
</feature>